<dbReference type="InterPro" id="IPR047679">
    <property type="entry name" value="BREX_BrxC"/>
</dbReference>
<feature type="domain" description="Probable ATP-binding protein BrxC 4th six-stranded beta-sheet" evidence="4">
    <location>
        <begin position="556"/>
        <end position="729"/>
    </location>
</feature>
<dbReference type="EMBL" id="JAAVTK010000019">
    <property type="protein sequence ID" value="NKI91608.1"/>
    <property type="molecule type" value="Genomic_DNA"/>
</dbReference>
<evidence type="ECO:0008006" key="7">
    <source>
        <dbReference type="Google" id="ProtNLM"/>
    </source>
</evidence>
<dbReference type="NCBIfam" id="NF033441">
    <property type="entry name" value="BREX_BrxC"/>
    <property type="match status" value="1"/>
</dbReference>
<accession>A0ABX1HMX7</accession>
<dbReference type="InterPro" id="IPR058038">
    <property type="entry name" value="BREX_BrxC_wHTH"/>
</dbReference>
<feature type="domain" description="Probable ATP-binding protein BrxC winged helix-turn-helix" evidence="2">
    <location>
        <begin position="742"/>
        <end position="836"/>
    </location>
</feature>
<comment type="caution">
    <text evidence="5">The sequence shown here is derived from an EMBL/GenBank/DDBJ whole genome shotgun (WGS) entry which is preliminary data.</text>
</comment>
<proteinExistence type="predicted"/>
<dbReference type="Proteomes" id="UP000717634">
    <property type="component" value="Unassembled WGS sequence"/>
</dbReference>
<protein>
    <recommendedName>
        <fullName evidence="7">BREX system P-loop protein BrxC</fullName>
    </recommendedName>
</protein>
<dbReference type="InterPro" id="IPR058037">
    <property type="entry name" value="BREX_BrxC_helical"/>
</dbReference>
<feature type="region of interest" description="Disordered" evidence="1">
    <location>
        <begin position="661"/>
        <end position="684"/>
    </location>
</feature>
<feature type="compositionally biased region" description="Polar residues" evidence="1">
    <location>
        <begin position="661"/>
        <end position="670"/>
    </location>
</feature>
<evidence type="ECO:0000259" key="4">
    <source>
        <dbReference type="Pfam" id="PF25796"/>
    </source>
</evidence>
<evidence type="ECO:0000259" key="3">
    <source>
        <dbReference type="Pfam" id="PF25792"/>
    </source>
</evidence>
<organism evidence="5 6">
    <name type="scientific">Hymenobacter artigasi</name>
    <dbReference type="NCBI Taxonomy" id="2719616"/>
    <lineage>
        <taxon>Bacteria</taxon>
        <taxon>Pseudomonadati</taxon>
        <taxon>Bacteroidota</taxon>
        <taxon>Cytophagia</taxon>
        <taxon>Cytophagales</taxon>
        <taxon>Hymenobacteraceae</taxon>
        <taxon>Hymenobacter</taxon>
    </lineage>
</organism>
<dbReference type="RefSeq" id="WP_168675169.1">
    <property type="nucleotide sequence ID" value="NZ_JAAVTK010000019.1"/>
</dbReference>
<dbReference type="InterPro" id="IPR027417">
    <property type="entry name" value="P-loop_NTPase"/>
</dbReference>
<name>A0ABX1HMX7_9BACT</name>
<evidence type="ECO:0000313" key="5">
    <source>
        <dbReference type="EMBL" id="NKI91608.1"/>
    </source>
</evidence>
<feature type="compositionally biased region" description="Basic and acidic residues" evidence="1">
    <location>
        <begin position="671"/>
        <end position="684"/>
    </location>
</feature>
<dbReference type="Pfam" id="PF25796">
    <property type="entry name" value="BREX_BrxC_4th"/>
    <property type="match status" value="1"/>
</dbReference>
<evidence type="ECO:0000256" key="1">
    <source>
        <dbReference type="SAM" id="MobiDB-lite"/>
    </source>
</evidence>
<dbReference type="InterPro" id="IPR058036">
    <property type="entry name" value="BREX_BrxC_4th"/>
</dbReference>
<reference evidence="5 6" key="1">
    <citation type="submission" date="2020-03" db="EMBL/GenBank/DDBJ databases">
        <title>Genomic Encyclopedia of Type Strains, Phase IV (KMG-V): Genome sequencing to study the core and pangenomes of soil and plant-associated prokaryotes.</title>
        <authorList>
            <person name="Whitman W."/>
        </authorList>
    </citation>
    <scope>NUCLEOTIDE SEQUENCE [LARGE SCALE GENOMIC DNA]</scope>
    <source>
        <strain evidence="5 6">1B</strain>
    </source>
</reference>
<feature type="domain" description="Probable ATP-binding protein BrxC alpha-helical" evidence="3">
    <location>
        <begin position="863"/>
        <end position="983"/>
    </location>
</feature>
<sequence length="1172" mass="133356">MLVSTLFEQNIARPIETVIKAEDRDHVVQEVSEYVVTADIGKKIAEFFDAYVDFSGINGAWISGFFGSGKSHLLKILSHVLDNQAHGGRPVGEIFAAKIQDSILKANIEKAGRIPSESILFNIDNKASHSSSQQMETLLPVFYQVFYEHLGFFGSSLHIGTFEWMLWKQKKYKEFTNQFEAVSGKSWEERRPFHAFPDTKKAAAQALGNVLGGQSEDYLNILNDFKNTASTMSVDDFCSKVEDYLKEKPTGFRLNFFVDEVGQFIGSNTKLMLNLQTIAETLAVKCKGRSWVLVTSQDDLERIVGDMNASQHNDFSKITARFKTKMPLTSANVDEVIQKRLLEKNEDGKVELKGLWAREHANLSTLLRLSTTGRQFVEFKNDGDFVNKYPFIPYQFYLFQECIRQLSTHNAFQGRHASVGERSMLGVFQEVLKQAGDYSAGYLVSFDRLFDGLRNTIKSEVQAAIFTAENNLGNDLAKRVLRVLFMVKYYSAFSANLRNLATLLIDNVNVDVTAHEQQVKEALELLEQQTYIRRNGDLYEYLTDEEKDIENSIKAVDIDNQQVGGELHKLLYDDIIADNKLRYAANKQDYGFTRKVDGVLYGRESELILDIITPNHPQFDDEQGLRALTMGYPTMALFRLPDDATLLPDVRMYLKTEKYVRQQSNDSPSEGQKRILREKQERNDERRRTLVNRMRALLGEAKVYLSAREVTNGTSTDGKIRVNNAFQELINVAYPSLALLNNVTVTEADVRSTLQAKHDDLFAGPKAAVSAAEQAILNYVHLRKQQSERTSVVDVRDNFGRKPYGWYPNAVYNLLANLYKRGKLELRRDTTILTDNAVLDGLLNNRQQGSTMLEIQLEFDAQQVKKLCDLYRDAFDKLCPSTDAKEIANQFRIEAAQQLGEVNVLLGQKAQYPFLVALEPVRSLFADITKRDNTALVTEVRELEKTLLDLKEDVLDPIRQFMSGGQRTIFDQVRSFMEGQQSNFSYVDHTELDALKEAYQHPSPYKGKVLTEAKGNMTALQTRVNDRIKQEREETIRVVEQLLQQLQNRPEFAQLDAVQQQDVLTPFRTLRQQVNEHRFIADLQLACTRAGDPMYLDALNRLTALTAPAKKEDDETPGVEEPRIRYVNSHQIKVSIGKTELQSPGDVEEYLTALRTKMLGLLDQNQRIVLPA</sequence>
<dbReference type="SUPFAM" id="SSF52540">
    <property type="entry name" value="P-loop containing nucleoside triphosphate hydrolases"/>
    <property type="match status" value="1"/>
</dbReference>
<evidence type="ECO:0000259" key="2">
    <source>
        <dbReference type="Pfam" id="PF25791"/>
    </source>
</evidence>
<evidence type="ECO:0000313" key="6">
    <source>
        <dbReference type="Proteomes" id="UP000717634"/>
    </source>
</evidence>
<gene>
    <name evidence="5" type="ORF">HBN54_004228</name>
</gene>
<dbReference type="Pfam" id="PF25792">
    <property type="entry name" value="BREX_BrxC_helical"/>
    <property type="match status" value="1"/>
</dbReference>
<keyword evidence="6" id="KW-1185">Reference proteome</keyword>
<dbReference type="Pfam" id="PF25791">
    <property type="entry name" value="WHD_BREX_BrxC"/>
    <property type="match status" value="1"/>
</dbReference>